<evidence type="ECO:0000313" key="9">
    <source>
        <dbReference type="Proteomes" id="UP001268036"/>
    </source>
</evidence>
<keyword evidence="4 6" id="KW-1133">Transmembrane helix</keyword>
<feature type="domain" description="Major facilitator superfamily (MFS) profile" evidence="7">
    <location>
        <begin position="10"/>
        <end position="402"/>
    </location>
</feature>
<name>A0AAJ2BRU5_9PSED</name>
<evidence type="ECO:0000256" key="5">
    <source>
        <dbReference type="ARBA" id="ARBA00023136"/>
    </source>
</evidence>
<proteinExistence type="predicted"/>
<keyword evidence="3 6" id="KW-0812">Transmembrane</keyword>
<keyword evidence="5 6" id="KW-0472">Membrane</keyword>
<dbReference type="InterPro" id="IPR011701">
    <property type="entry name" value="MFS"/>
</dbReference>
<keyword evidence="2" id="KW-1003">Cell membrane</keyword>
<dbReference type="Proteomes" id="UP001268036">
    <property type="component" value="Unassembled WGS sequence"/>
</dbReference>
<dbReference type="CDD" id="cd17324">
    <property type="entry name" value="MFS_NepI_like"/>
    <property type="match status" value="1"/>
</dbReference>
<feature type="transmembrane region" description="Helical" evidence="6">
    <location>
        <begin position="135"/>
        <end position="160"/>
    </location>
</feature>
<dbReference type="RefSeq" id="WP_309761442.1">
    <property type="nucleotide sequence ID" value="NZ_JAVJAF010000001.1"/>
</dbReference>
<dbReference type="SUPFAM" id="SSF103473">
    <property type="entry name" value="MFS general substrate transporter"/>
    <property type="match status" value="1"/>
</dbReference>
<dbReference type="InterPro" id="IPR036259">
    <property type="entry name" value="MFS_trans_sf"/>
</dbReference>
<feature type="transmembrane region" description="Helical" evidence="6">
    <location>
        <begin position="273"/>
        <end position="292"/>
    </location>
</feature>
<evidence type="ECO:0000256" key="3">
    <source>
        <dbReference type="ARBA" id="ARBA00022692"/>
    </source>
</evidence>
<dbReference type="AlphaFoldDB" id="A0AAJ2BRU5"/>
<evidence type="ECO:0000256" key="6">
    <source>
        <dbReference type="SAM" id="Phobius"/>
    </source>
</evidence>
<feature type="transmembrane region" description="Helical" evidence="6">
    <location>
        <begin position="101"/>
        <end position="123"/>
    </location>
</feature>
<feature type="transmembrane region" description="Helical" evidence="6">
    <location>
        <begin position="166"/>
        <end position="187"/>
    </location>
</feature>
<feature type="transmembrane region" description="Helical" evidence="6">
    <location>
        <begin position="12"/>
        <end position="36"/>
    </location>
</feature>
<evidence type="ECO:0000256" key="1">
    <source>
        <dbReference type="ARBA" id="ARBA00004651"/>
    </source>
</evidence>
<gene>
    <name evidence="8" type="ORF">QE440_004192</name>
</gene>
<reference evidence="8" key="1">
    <citation type="submission" date="2023-08" db="EMBL/GenBank/DDBJ databases">
        <title>Functional and genomic diversity of the sorghum phyllosphere microbiome.</title>
        <authorList>
            <person name="Shade A."/>
        </authorList>
    </citation>
    <scope>NUCLEOTIDE SEQUENCE</scope>
    <source>
        <strain evidence="8">SORGH_AS_0201</strain>
    </source>
</reference>
<comment type="subcellular location">
    <subcellularLocation>
        <location evidence="1">Cell membrane</location>
        <topology evidence="1">Multi-pass membrane protein</topology>
    </subcellularLocation>
</comment>
<feature type="transmembrane region" description="Helical" evidence="6">
    <location>
        <begin position="365"/>
        <end position="385"/>
    </location>
</feature>
<protein>
    <submittedName>
        <fullName evidence="8">DHA1 family inner membrane transport protein</fullName>
    </submittedName>
</protein>
<comment type="caution">
    <text evidence="8">The sequence shown here is derived from an EMBL/GenBank/DDBJ whole genome shotgun (WGS) entry which is preliminary data.</text>
</comment>
<evidence type="ECO:0000313" key="8">
    <source>
        <dbReference type="EMBL" id="MDR6236451.1"/>
    </source>
</evidence>
<dbReference type="PANTHER" id="PTHR43124:SF3">
    <property type="entry name" value="CHLORAMPHENICOL EFFLUX PUMP RV0191"/>
    <property type="match status" value="1"/>
</dbReference>
<feature type="transmembrane region" description="Helical" evidence="6">
    <location>
        <begin position="337"/>
        <end position="359"/>
    </location>
</feature>
<feature type="transmembrane region" description="Helical" evidence="6">
    <location>
        <begin position="76"/>
        <end position="95"/>
    </location>
</feature>
<accession>A0AAJ2BRU5</accession>
<dbReference type="Pfam" id="PF07690">
    <property type="entry name" value="MFS_1"/>
    <property type="match status" value="1"/>
</dbReference>
<dbReference type="InterPro" id="IPR050189">
    <property type="entry name" value="MFS_Efflux_Transporters"/>
</dbReference>
<dbReference type="EMBL" id="JAVJAF010000001">
    <property type="protein sequence ID" value="MDR6236451.1"/>
    <property type="molecule type" value="Genomic_DNA"/>
</dbReference>
<dbReference type="PROSITE" id="PS50850">
    <property type="entry name" value="MFS"/>
    <property type="match status" value="1"/>
</dbReference>
<evidence type="ECO:0000259" key="7">
    <source>
        <dbReference type="PROSITE" id="PS50850"/>
    </source>
</evidence>
<feature type="transmembrane region" description="Helical" evidence="6">
    <location>
        <begin position="242"/>
        <end position="261"/>
    </location>
</feature>
<feature type="transmembrane region" description="Helical" evidence="6">
    <location>
        <begin position="199"/>
        <end position="222"/>
    </location>
</feature>
<dbReference type="GO" id="GO:0022857">
    <property type="term" value="F:transmembrane transporter activity"/>
    <property type="evidence" value="ECO:0007669"/>
    <property type="project" value="InterPro"/>
</dbReference>
<sequence length="402" mass="41315">MNGVQRTHPGIWALAITAFAIGVAEFIVVGVLPAIAEDLAVPLAQAGGLVGFYALALAVGTPLTVLALARLPRKPLLLVLVAIFLAGNLLSALAGSYEVLLAGRMVTAVAHGSFFAIGATVAARLAPDGQASRAIAVMFAGLTLAMVLGVPLGSLIGNALGWRLPLFAVVGLAGLALIAIALWIPTLPAQATGPAKRQIAALASPAILAMMSVTVLGFGASFASFTFITPILTEITGFSSQMASGLLVVFGVATLVGNLMGGRWAARLGWPTALRLLLFGLLLVLLAMALALPWKSVMVPLLFVWGGLAFGLSPGCQAGMLETAQRWTSHALDFASALNIAAFNLGITLGETLGSSLVAHGQLALTPWVGVALALLAQGPLWWLARCHTRPGLRGRHSTGRL</sequence>
<dbReference type="GO" id="GO:0005886">
    <property type="term" value="C:plasma membrane"/>
    <property type="evidence" value="ECO:0007669"/>
    <property type="project" value="UniProtKB-SubCell"/>
</dbReference>
<dbReference type="Gene3D" id="1.20.1250.20">
    <property type="entry name" value="MFS general substrate transporter like domains"/>
    <property type="match status" value="2"/>
</dbReference>
<organism evidence="8 9">
    <name type="scientific">Pseudomonas oryzihabitans</name>
    <dbReference type="NCBI Taxonomy" id="47885"/>
    <lineage>
        <taxon>Bacteria</taxon>
        <taxon>Pseudomonadati</taxon>
        <taxon>Pseudomonadota</taxon>
        <taxon>Gammaproteobacteria</taxon>
        <taxon>Pseudomonadales</taxon>
        <taxon>Pseudomonadaceae</taxon>
        <taxon>Pseudomonas</taxon>
    </lineage>
</organism>
<feature type="transmembrane region" description="Helical" evidence="6">
    <location>
        <begin position="48"/>
        <end position="69"/>
    </location>
</feature>
<dbReference type="PANTHER" id="PTHR43124">
    <property type="entry name" value="PURINE EFFLUX PUMP PBUE"/>
    <property type="match status" value="1"/>
</dbReference>
<dbReference type="InterPro" id="IPR020846">
    <property type="entry name" value="MFS_dom"/>
</dbReference>
<evidence type="ECO:0000256" key="2">
    <source>
        <dbReference type="ARBA" id="ARBA00022475"/>
    </source>
</evidence>
<feature type="transmembrane region" description="Helical" evidence="6">
    <location>
        <begin position="298"/>
        <end position="316"/>
    </location>
</feature>
<evidence type="ECO:0000256" key="4">
    <source>
        <dbReference type="ARBA" id="ARBA00022989"/>
    </source>
</evidence>